<name>A0A0L0H915_SPIPD</name>
<evidence type="ECO:0000313" key="6">
    <source>
        <dbReference type="EMBL" id="KNC97143.1"/>
    </source>
</evidence>
<reference evidence="6 7" key="1">
    <citation type="submission" date="2009-08" db="EMBL/GenBank/DDBJ databases">
        <title>The Genome Sequence of Spizellomyces punctatus strain DAOM BR117.</title>
        <authorList>
            <consortium name="The Broad Institute Genome Sequencing Platform"/>
            <person name="Russ C."/>
            <person name="Cuomo C."/>
            <person name="Shea T."/>
            <person name="Young S.K."/>
            <person name="Zeng Q."/>
            <person name="Koehrsen M."/>
            <person name="Haas B."/>
            <person name="Borodovsky M."/>
            <person name="Guigo R."/>
            <person name="Alvarado L."/>
            <person name="Berlin A."/>
            <person name="Bochicchio J."/>
            <person name="Borenstein D."/>
            <person name="Chapman S."/>
            <person name="Chen Z."/>
            <person name="Engels R."/>
            <person name="Freedman E."/>
            <person name="Gellesch M."/>
            <person name="Goldberg J."/>
            <person name="Griggs A."/>
            <person name="Gujja S."/>
            <person name="Heiman D."/>
            <person name="Hepburn T."/>
            <person name="Howarth C."/>
            <person name="Jen D."/>
            <person name="Larson L."/>
            <person name="Lewis B."/>
            <person name="Mehta T."/>
            <person name="Park D."/>
            <person name="Pearson M."/>
            <person name="Roberts A."/>
            <person name="Saif S."/>
            <person name="Shenoy N."/>
            <person name="Sisk P."/>
            <person name="Stolte C."/>
            <person name="Sykes S."/>
            <person name="Thomson T."/>
            <person name="Walk T."/>
            <person name="White J."/>
            <person name="Yandava C."/>
            <person name="Burger G."/>
            <person name="Gray M.W."/>
            <person name="Holland P.W.H."/>
            <person name="King N."/>
            <person name="Lang F.B.F."/>
            <person name="Roger A.J."/>
            <person name="Ruiz-Trillo I."/>
            <person name="Lander E."/>
            <person name="Nusbaum C."/>
        </authorList>
    </citation>
    <scope>NUCLEOTIDE SEQUENCE [LARGE SCALE GENOMIC DNA]</scope>
    <source>
        <strain evidence="6 7">DAOM BR117</strain>
    </source>
</reference>
<dbReference type="Pfam" id="PF12309">
    <property type="entry name" value="KBP_C"/>
    <property type="match status" value="1"/>
</dbReference>
<dbReference type="PANTHER" id="PTHR46321:SF1">
    <property type="entry name" value="KIF-BINDING PROTEIN"/>
    <property type="match status" value="1"/>
</dbReference>
<gene>
    <name evidence="6" type="ORF">SPPG_07534</name>
</gene>
<dbReference type="AlphaFoldDB" id="A0A0L0H915"/>
<evidence type="ECO:0000256" key="1">
    <source>
        <dbReference type="ARBA" id="ARBA00004245"/>
    </source>
</evidence>
<evidence type="ECO:0000256" key="3">
    <source>
        <dbReference type="ARBA" id="ARBA00016840"/>
    </source>
</evidence>
<dbReference type="InParanoid" id="A0A0L0H915"/>
<dbReference type="OMA" id="ICRECWY"/>
<accession>A0A0L0H915</accession>
<comment type="similarity">
    <text evidence="2">Belongs to the KIF-binding protein family.</text>
</comment>
<dbReference type="GeneID" id="27690743"/>
<dbReference type="PANTHER" id="PTHR46321">
    <property type="entry name" value="KIF1-BINDING PROTEIN"/>
    <property type="match status" value="1"/>
</dbReference>
<evidence type="ECO:0000256" key="5">
    <source>
        <dbReference type="ARBA" id="ARBA00023212"/>
    </source>
</evidence>
<organism evidence="6 7">
    <name type="scientific">Spizellomyces punctatus (strain DAOM BR117)</name>
    <dbReference type="NCBI Taxonomy" id="645134"/>
    <lineage>
        <taxon>Eukaryota</taxon>
        <taxon>Fungi</taxon>
        <taxon>Fungi incertae sedis</taxon>
        <taxon>Chytridiomycota</taxon>
        <taxon>Chytridiomycota incertae sedis</taxon>
        <taxon>Chytridiomycetes</taxon>
        <taxon>Spizellomycetales</taxon>
        <taxon>Spizellomycetaceae</taxon>
        <taxon>Spizellomyces</taxon>
    </lineage>
</organism>
<dbReference type="eggNOG" id="ENOG502QPZT">
    <property type="taxonomic scope" value="Eukaryota"/>
</dbReference>
<evidence type="ECO:0000256" key="4">
    <source>
        <dbReference type="ARBA" id="ARBA00022490"/>
    </source>
</evidence>
<proteinExistence type="inferred from homology"/>
<dbReference type="GO" id="GO:0005856">
    <property type="term" value="C:cytoskeleton"/>
    <property type="evidence" value="ECO:0007669"/>
    <property type="project" value="UniProtKB-SubCell"/>
</dbReference>
<keyword evidence="4" id="KW-0963">Cytoplasm</keyword>
<keyword evidence="7" id="KW-1185">Reference proteome</keyword>
<sequence length="597" mass="67935">MHKLNFRTARRPTKMPVQLSPQHQEIYLQYLSAKEKQSPSEVPFKYLYEARKHLYKLKNELEKEEESGSNYSKEQQRLLLAVFDYLLGINHIDSEELSPGEKALTASLEVLRPHAVQPLYCSIVLNTLNQLGILWANWSDARRAATFLEKAEELYHAYAKAVKEPPVPNPFDVAITLTPTECWDELDNLHTHSLYYLAQVYGSLGLKDKSAEYCRMTLMRQLGRKDLNQLTWALDCMTLSQYYTSIGAFPFAHHCLTAAESMLWSMSGDGVSLDSTEQARSFQRAKADLSWIWGKFYLNALEVSAERHVESDTTIESSLSMSLCGMPLFDIQRPATQPVRPVVPSAFAQSYTEAQPLFLEGLRCLEEAKKFFVIDGFVTDHVGIVKDMSQLYKHLGAFESDPVRRSALTQRCALLLTPLLESLNPAHFLDLVQSVTYELSTTYEALVDSRLAVFENVAEGLPYKERIEKAIDINKLIEKTIQYSTAFITLYADPQTKLLPEPFDDADDARAVMTATWRMARLWARKIPVPESEAEADENHLRGLKATYLRNSLVAYTQITAYYTQFGISGFEDEMEVIKAMCDLLPRHISEVEKPVS</sequence>
<comment type="subcellular location">
    <subcellularLocation>
        <location evidence="1">Cytoplasm</location>
        <location evidence="1">Cytoskeleton</location>
    </subcellularLocation>
</comment>
<dbReference type="Proteomes" id="UP000053201">
    <property type="component" value="Unassembled WGS sequence"/>
</dbReference>
<dbReference type="OrthoDB" id="409897at2759"/>
<dbReference type="RefSeq" id="XP_016605183.1">
    <property type="nucleotide sequence ID" value="XM_016755700.1"/>
</dbReference>
<dbReference type="EMBL" id="KQ257465">
    <property type="protein sequence ID" value="KNC97143.1"/>
    <property type="molecule type" value="Genomic_DNA"/>
</dbReference>
<dbReference type="VEuPathDB" id="FungiDB:SPPG_07534"/>
<dbReference type="InterPro" id="IPR022083">
    <property type="entry name" value="KBP"/>
</dbReference>
<evidence type="ECO:0000313" key="7">
    <source>
        <dbReference type="Proteomes" id="UP000053201"/>
    </source>
</evidence>
<keyword evidence="5" id="KW-0206">Cytoskeleton</keyword>
<dbReference type="STRING" id="645134.A0A0L0H915"/>
<protein>
    <recommendedName>
        <fullName evidence="3">KIF-binding protein</fullName>
    </recommendedName>
</protein>
<evidence type="ECO:0000256" key="2">
    <source>
        <dbReference type="ARBA" id="ARBA00010305"/>
    </source>
</evidence>